<dbReference type="RefSeq" id="WP_274372582.1">
    <property type="nucleotide sequence ID" value="NZ_CP072943.1"/>
</dbReference>
<dbReference type="Proteomes" id="UP000671879">
    <property type="component" value="Chromosome"/>
</dbReference>
<keyword evidence="2" id="KW-1185">Reference proteome</keyword>
<dbReference type="KEGG" id="aram:KAR29_08545"/>
<sequence length="60" mass="6731">MAGVLESFEGSDRGVELQSLAFDLFCRLAEMSPGLERTWKPVLLGLRREESDPSRSFSLI</sequence>
<dbReference type="AlphaFoldDB" id="A0A9Q7EXX6"/>
<gene>
    <name evidence="1" type="ORF">KAR29_08545</name>
</gene>
<proteinExistence type="predicted"/>
<dbReference type="EMBL" id="CP072943">
    <property type="protein sequence ID" value="QTX31421.1"/>
    <property type="molecule type" value="Genomic_DNA"/>
</dbReference>
<reference evidence="2" key="1">
    <citation type="submission" date="2021-04" db="EMBL/GenBank/DDBJ databases">
        <title>A novel Synergistetes isolate from a pyrite-forming mixed culture.</title>
        <authorList>
            <person name="Bunk B."/>
            <person name="Sproer C."/>
            <person name="Spring S."/>
            <person name="Pester M."/>
        </authorList>
    </citation>
    <scope>NUCLEOTIDE SEQUENCE [LARGE SCALE GENOMIC DNA]</scope>
    <source>
        <strain evidence="2">J.5.4.2-T.3.5.2</strain>
    </source>
</reference>
<evidence type="ECO:0000313" key="2">
    <source>
        <dbReference type="Proteomes" id="UP000671879"/>
    </source>
</evidence>
<accession>A0A9Q7EXX6</accession>
<evidence type="ECO:0000313" key="1">
    <source>
        <dbReference type="EMBL" id="QTX31421.1"/>
    </source>
</evidence>
<protein>
    <submittedName>
        <fullName evidence="1">Uncharacterized protein</fullName>
    </submittedName>
</protein>
<name>A0A9Q7EXX6_9BACT</name>
<organism evidence="1 2">
    <name type="scientific">Aminithiophilus ramosus</name>
    <dbReference type="NCBI Taxonomy" id="3029084"/>
    <lineage>
        <taxon>Bacteria</taxon>
        <taxon>Thermotogati</taxon>
        <taxon>Synergistota</taxon>
        <taxon>Synergistia</taxon>
        <taxon>Synergistales</taxon>
        <taxon>Aminithiophilaceae</taxon>
        <taxon>Aminithiophilus</taxon>
    </lineage>
</organism>